<organism evidence="2 3">
    <name type="scientific">Moritella marina ATCC 15381</name>
    <dbReference type="NCBI Taxonomy" id="1202962"/>
    <lineage>
        <taxon>Bacteria</taxon>
        <taxon>Pseudomonadati</taxon>
        <taxon>Pseudomonadota</taxon>
        <taxon>Gammaproteobacteria</taxon>
        <taxon>Alteromonadales</taxon>
        <taxon>Moritellaceae</taxon>
        <taxon>Moritella</taxon>
    </lineage>
</organism>
<proteinExistence type="predicted"/>
<dbReference type="InterPro" id="IPR013990">
    <property type="entry name" value="WHy-dom"/>
</dbReference>
<keyword evidence="3" id="KW-1185">Reference proteome</keyword>
<protein>
    <submittedName>
        <fullName evidence="2">LEA type 2 family protein</fullName>
    </submittedName>
</protein>
<dbReference type="AlphaFoldDB" id="A0A5J6WJ37"/>
<evidence type="ECO:0000313" key="2">
    <source>
        <dbReference type="EMBL" id="QFI38007.1"/>
    </source>
</evidence>
<dbReference type="Proteomes" id="UP000327424">
    <property type="component" value="Chromosome"/>
</dbReference>
<dbReference type="EMBL" id="CP044399">
    <property type="protein sequence ID" value="QFI38007.1"/>
    <property type="molecule type" value="Genomic_DNA"/>
</dbReference>
<evidence type="ECO:0000313" key="3">
    <source>
        <dbReference type="Proteomes" id="UP000327424"/>
    </source>
</evidence>
<dbReference type="Pfam" id="PF03168">
    <property type="entry name" value="LEA_2"/>
    <property type="match status" value="1"/>
</dbReference>
<accession>A0A5J6WJ37</accession>
<evidence type="ECO:0000259" key="1">
    <source>
        <dbReference type="SMART" id="SM00769"/>
    </source>
</evidence>
<dbReference type="InterPro" id="IPR004864">
    <property type="entry name" value="LEA_2"/>
</dbReference>
<dbReference type="Gene3D" id="2.60.40.1820">
    <property type="match status" value="1"/>
</dbReference>
<dbReference type="SUPFAM" id="SSF117070">
    <property type="entry name" value="LEA14-like"/>
    <property type="match status" value="1"/>
</dbReference>
<dbReference type="GO" id="GO:0009269">
    <property type="term" value="P:response to desiccation"/>
    <property type="evidence" value="ECO:0007669"/>
    <property type="project" value="InterPro"/>
</dbReference>
<dbReference type="PROSITE" id="PS51257">
    <property type="entry name" value="PROKAR_LIPOPROTEIN"/>
    <property type="match status" value="1"/>
</dbReference>
<dbReference type="OrthoDB" id="6196336at2"/>
<dbReference type="KEGG" id="mmaa:FR932_09160"/>
<reference evidence="2 3" key="1">
    <citation type="submission" date="2019-09" db="EMBL/GenBank/DDBJ databases">
        <title>Hybrid Assembly of the complete Genome of the Deep-Sea Bacterium Moritella marina from long Nanopore and Illumina reads.</title>
        <authorList>
            <person name="Magin S."/>
            <person name="Georgoulis A."/>
            <person name="Papadimitriou K."/>
            <person name="Iliakis G."/>
            <person name="Vorgias C.E."/>
        </authorList>
    </citation>
    <scope>NUCLEOTIDE SEQUENCE [LARGE SCALE GENOMIC DNA]</scope>
    <source>
        <strain evidence="2 3">MP-1</strain>
    </source>
</reference>
<name>A0A5J6WJ37_MORMI</name>
<feature type="domain" description="Water stress and hypersensitive response" evidence="1">
    <location>
        <begin position="29"/>
        <end position="148"/>
    </location>
</feature>
<dbReference type="SMART" id="SM00769">
    <property type="entry name" value="WHy"/>
    <property type="match status" value="1"/>
</dbReference>
<dbReference type="RefSeq" id="WP_019441824.1">
    <property type="nucleotide sequence ID" value="NZ_ALOE01000022.1"/>
</dbReference>
<gene>
    <name evidence="2" type="ORF">FR932_09160</name>
</gene>
<sequence>MSVWKSLVMVCVLVLSGCTNIQNLRDLDVSLVKIESIPSSGLSPRFNVHLLVSNPNAQDLDIEGLSLQLNVADKKVLSGVSNQLPTLKAYSETPIEVQANVNLFYIFKVLTSLNQQSGEGIKYQLKTTIDPQGFIPLNVTKEGILDEEILQGLSTMAN</sequence>